<dbReference type="CDD" id="cd18095">
    <property type="entry name" value="SpoU-like_rRNA-MTase"/>
    <property type="match status" value="1"/>
</dbReference>
<evidence type="ECO:0000256" key="1">
    <source>
        <dbReference type="ARBA" id="ARBA00022603"/>
    </source>
</evidence>
<keyword evidence="5" id="KW-1185">Reference proteome</keyword>
<dbReference type="InterPro" id="IPR051259">
    <property type="entry name" value="rRNA_Methyltransferase"/>
</dbReference>
<dbReference type="InterPro" id="IPR001537">
    <property type="entry name" value="SpoU_MeTrfase"/>
</dbReference>
<gene>
    <name evidence="4" type="ORF">GCM10007926_18030</name>
</gene>
<reference evidence="5" key="1">
    <citation type="journal article" date="2019" name="Int. J. Syst. Evol. Microbiol.">
        <title>The Global Catalogue of Microorganisms (GCM) 10K type strain sequencing project: providing services to taxonomists for standard genome sequencing and annotation.</title>
        <authorList>
            <consortium name="The Broad Institute Genomics Platform"/>
            <consortium name="The Broad Institute Genome Sequencing Center for Infectious Disease"/>
            <person name="Wu L."/>
            <person name="Ma J."/>
        </authorList>
    </citation>
    <scope>NUCLEOTIDE SEQUENCE [LARGE SCALE GENOMIC DNA]</scope>
    <source>
        <strain evidence="5">NBRC 109639</strain>
    </source>
</reference>
<dbReference type="PANTHER" id="PTHR43191">
    <property type="entry name" value="RRNA METHYLTRANSFERASE 3"/>
    <property type="match status" value="1"/>
</dbReference>
<organism evidence="4 5">
    <name type="scientific">Sphingomonas psychrolutea</name>
    <dbReference type="NCBI Taxonomy" id="1259676"/>
    <lineage>
        <taxon>Bacteria</taxon>
        <taxon>Pseudomonadati</taxon>
        <taxon>Pseudomonadota</taxon>
        <taxon>Alphaproteobacteria</taxon>
        <taxon>Sphingomonadales</taxon>
        <taxon>Sphingomonadaceae</taxon>
        <taxon>Sphingomonas</taxon>
    </lineage>
</organism>
<dbReference type="EMBL" id="BSPT01000017">
    <property type="protein sequence ID" value="GLT04872.1"/>
    <property type="molecule type" value="Genomic_DNA"/>
</dbReference>
<evidence type="ECO:0000256" key="2">
    <source>
        <dbReference type="ARBA" id="ARBA00022679"/>
    </source>
</evidence>
<dbReference type="SUPFAM" id="SSF75217">
    <property type="entry name" value="alpha/beta knot"/>
    <property type="match status" value="1"/>
</dbReference>
<evidence type="ECO:0000313" key="4">
    <source>
        <dbReference type="EMBL" id="GLT04872.1"/>
    </source>
</evidence>
<dbReference type="InterPro" id="IPR029028">
    <property type="entry name" value="Alpha/beta_knot_MTases"/>
</dbReference>
<name>A0ABQ6EBF4_9SPHN</name>
<evidence type="ECO:0000313" key="5">
    <source>
        <dbReference type="Proteomes" id="UP001157117"/>
    </source>
</evidence>
<protein>
    <submittedName>
        <fullName evidence="4">RNA methyltransferase</fullName>
    </submittedName>
</protein>
<dbReference type="GO" id="GO:0008168">
    <property type="term" value="F:methyltransferase activity"/>
    <property type="evidence" value="ECO:0007669"/>
    <property type="project" value="UniProtKB-KW"/>
</dbReference>
<dbReference type="Proteomes" id="UP001157117">
    <property type="component" value="Unassembled WGS sequence"/>
</dbReference>
<dbReference type="InterPro" id="IPR029064">
    <property type="entry name" value="Ribosomal_eL30-like_sf"/>
</dbReference>
<evidence type="ECO:0000259" key="3">
    <source>
        <dbReference type="Pfam" id="PF00588"/>
    </source>
</evidence>
<comment type="caution">
    <text evidence="4">The sequence shown here is derived from an EMBL/GenBank/DDBJ whole genome shotgun (WGS) entry which is preliminary data.</text>
</comment>
<proteinExistence type="predicted"/>
<dbReference type="PANTHER" id="PTHR43191:SF12">
    <property type="entry name" value="RRNA METHYLASE"/>
    <property type="match status" value="1"/>
</dbReference>
<dbReference type="Gene3D" id="3.40.1280.10">
    <property type="match status" value="1"/>
</dbReference>
<dbReference type="SUPFAM" id="SSF55315">
    <property type="entry name" value="L30e-like"/>
    <property type="match status" value="1"/>
</dbReference>
<feature type="domain" description="tRNA/rRNA methyltransferase SpoU type" evidence="3">
    <location>
        <begin position="131"/>
        <end position="270"/>
    </location>
</feature>
<accession>A0ABQ6EBF4</accession>
<keyword evidence="2" id="KW-0808">Transferase</keyword>
<dbReference type="InterPro" id="IPR029026">
    <property type="entry name" value="tRNA_m1G_MTases_N"/>
</dbReference>
<dbReference type="Pfam" id="PF00588">
    <property type="entry name" value="SpoU_methylase"/>
    <property type="match status" value="1"/>
</dbReference>
<dbReference type="GO" id="GO:0032259">
    <property type="term" value="P:methylation"/>
    <property type="evidence" value="ECO:0007669"/>
    <property type="project" value="UniProtKB-KW"/>
</dbReference>
<keyword evidence="1 4" id="KW-0489">Methyltransferase</keyword>
<sequence length="281" mass="29494">MPAMTERTLIAIEDPADPRIVEFSQIRERDLTGRAGQFIAEGTVVLRMLAAANRAGRGIRAEKLLLLRNRVDGVADLLAAFPGDVPVYVAEAPVLDAIAGFHLHRGVLALGRRDVGDSTDTLIAALPQESLVLVGCGISNHDNVGALFRNAAAFGADAVLLDETCCDPLYRKALRVSVGSVLTTPYARSGSSQALLGGLSEKGFAIWALSPAGEVEIGEIVPQARMALVMGTEGEGLPKAILDRFHTARIAQSPGLDSLNVGTASGIALYSMAKAMGRLQG</sequence>